<comment type="caution">
    <text evidence="5">The sequence shown here is derived from an EMBL/GenBank/DDBJ whole genome shotgun (WGS) entry which is preliminary data.</text>
</comment>
<gene>
    <name evidence="5" type="ORF">TCE0_042r14242</name>
</gene>
<organism evidence="5 6">
    <name type="scientific">Talaromyces pinophilus</name>
    <name type="common">Penicillium pinophilum</name>
    <dbReference type="NCBI Taxonomy" id="128442"/>
    <lineage>
        <taxon>Eukaryota</taxon>
        <taxon>Fungi</taxon>
        <taxon>Dikarya</taxon>
        <taxon>Ascomycota</taxon>
        <taxon>Pezizomycotina</taxon>
        <taxon>Eurotiomycetes</taxon>
        <taxon>Eurotiomycetidae</taxon>
        <taxon>Eurotiales</taxon>
        <taxon>Trichocomaceae</taxon>
        <taxon>Talaromyces</taxon>
        <taxon>Talaromyces sect. Talaromyces</taxon>
    </lineage>
</organism>
<dbReference type="Pfam" id="PF11817">
    <property type="entry name" value="Foie-gras_1"/>
    <property type="match status" value="1"/>
</dbReference>
<dbReference type="PANTHER" id="PTHR14374">
    <property type="entry name" value="FOIE GRAS"/>
    <property type="match status" value="1"/>
</dbReference>
<protein>
    <submittedName>
        <fullName evidence="5">Uncharacterized protein</fullName>
    </submittedName>
</protein>
<proteinExistence type="predicted"/>
<dbReference type="Pfam" id="PF08595">
    <property type="entry name" value="RXT2_N"/>
    <property type="match status" value="1"/>
</dbReference>
<feature type="compositionally biased region" description="Acidic residues" evidence="1">
    <location>
        <begin position="1345"/>
        <end position="1363"/>
    </location>
</feature>
<evidence type="ECO:0000259" key="2">
    <source>
        <dbReference type="Pfam" id="PF07919"/>
    </source>
</evidence>
<dbReference type="EMBL" id="DF933838">
    <property type="protein sequence ID" value="GAM41250.1"/>
    <property type="molecule type" value="Genomic_DNA"/>
</dbReference>
<evidence type="ECO:0000259" key="4">
    <source>
        <dbReference type="Pfam" id="PF11817"/>
    </source>
</evidence>
<dbReference type="InterPro" id="IPR013904">
    <property type="entry name" value="RXT2_N"/>
</dbReference>
<evidence type="ECO:0000313" key="5">
    <source>
        <dbReference type="EMBL" id="GAM41250.1"/>
    </source>
</evidence>
<feature type="compositionally biased region" description="Basic and acidic residues" evidence="1">
    <location>
        <begin position="1511"/>
        <end position="1525"/>
    </location>
</feature>
<evidence type="ECO:0000313" key="6">
    <source>
        <dbReference type="Proteomes" id="UP000053095"/>
    </source>
</evidence>
<feature type="region of interest" description="Disordered" evidence="1">
    <location>
        <begin position="1493"/>
        <end position="1634"/>
    </location>
</feature>
<feature type="domain" description="Transcriptional regulatory protein RXT2 N-terminal" evidence="3">
    <location>
        <begin position="1306"/>
        <end position="1433"/>
    </location>
</feature>
<evidence type="ECO:0000256" key="1">
    <source>
        <dbReference type="SAM" id="MobiDB-lite"/>
    </source>
</evidence>
<feature type="compositionally biased region" description="Polar residues" evidence="1">
    <location>
        <begin position="1606"/>
        <end position="1634"/>
    </location>
</feature>
<sequence length="1760" mass="197502">MDAYPKDYIVHNLPLVLLSGIAHEDDDSNTSSEYPSLQERGTTIESDFPLLTGALVDNLRAAFIDHDASDAPWRPSNDVGRSNGIPLRIKTIKRSYHLPPQKAEFPSEADFSSSSVVPVVHSPISPLTPGSSTFPDGIFTPLWMLKHQDLIPAATINVFPLTSDPSMTTLRDNQLKIELRDLKESWNASGYRSRFVVILVAEDGISNPEVEDRLANIRRATNLDPRFLHVLNPDLSPVEVKDFVRSLLSSIQASLVDYYRDLSKHARRKRNRGTIPPPTIPPTQGTSQTLSTQGWNVRYEFKLGVFAEFRQEMEAAQRNFEAAYETLFGQEVFESIAGWNPRFNEARLLGDVLAIRIIRCLLWTSQPTAAVRFWLIHKKNTEDIVSRRGKGTKNYGWEAWVARWLTVMAQLVSRAELPAFSAEFLQNPARLYDSIFHPPEKGFSGDENLLAWEYLHHQGYWLDRSARHTVRRRELAKQIPEEHRVAADQAPASQAVAQSQFYDTYLAPEPAAEAPKPDGSGFDHNSLILQTLKASLQHFAARDQVRKVESLSLEIAQFHINAKQWEEAYDILKPLWPHLTWRKCHWWDLMSEFAWTLRSCALELHDIDTLVWVHWELLSKALPSRATWDYNFHHCLDGASVGSPKPTIVLKAEDVVTCLSAAMVFQKGEGNVGQALQLQLAITSHAHQHAAPLNLSEVKLIFEGGLRPITLHAKDIMEDANDPSSKIYNLKLRDSATSAESSTLLSPTGHMASMIGQADLTFKPSQTRVFNMTAIPREPGESRIASITLAIEEENFNFLYVITNHERDMSFWWRDGPRGSYKKRIGKGRDTAACRILPKPPNIQIQLPNIKQHYYTNERVSLAVAIQNNEDDTAEVAMQIRILGQPDSPLKVSWSDDADDTTEFGGMSVEATNHLKSRSIGTLSPAAISEIPVILSNTVDALEYEVEISVHYYLVSDPETPVSKSISATLAFVRPFEANYDLVPRIHPDAWPNLFQLDIDSDGEKTDRPDGLQQRWSVNPKIVSFASEPLVIENVSVGLLEVHGGAICEIGPEKLTTPETSQILPEELRASEFILNVQKTSLEDRRSVTLDLSLNIEWRRPSSSDQNENATTVTSLAMPRFMIPMGEPRVLASASPSKEHSGLIHLDYTLENPSMHTLTFSLTMDASEHFAFSGSKTRALQLVPLSRHRVRYNIFAFKSGTWIQPHLVVVDTYFNKTLRVLPTEGMRADKKGILLTSRNLCDLVLRNPEVYSQANYSYVLHGFALVNMAAQAALIEETIIGLKKALRRENECAFSCSPRSRQPTSVLQDSANTIRLTQSLNYKKIEHAGYTRYILHRNPPRYDSEGEEIDGDEEPDTEAEAEAAEDNPFAGIALEHILGPLKQASELPDHPTLSQPYRSKALPTMIKAIDEKLRRERALLARAHNLHRIFLGDSVWMSCGDVESKEDQFIFRPRHAEAPHQQHRDNGSQIANGHAEILDNGDNIQTEVVSNNRNEQSAGDDVEMTEAPVSETDKNAESKELKQEDVLSSLKDVSRHSEAGDADSAGRENNASENGKLDKKDQGPNTTQSSPHVPDAQEGDTVMQDASELKSNEDTSSPEPPRRMTTRAQANASTSNETGAISGSSRYPSPDAATQLSTAHPMFLTSDNIRPDKDFGLPPNEAEDTRRLLWSYIQKQEETVRGFTYMLNSLLRADHLKEDVFEWCKAEGHIGEMSDGEDWYDREKWGLAEGEDLKKGADDDEVETAVVEERTTGKRGRRRQ</sequence>
<keyword evidence="6" id="KW-1185">Reference proteome</keyword>
<reference evidence="6" key="1">
    <citation type="journal article" date="2015" name="Genome Announc.">
        <title>Draft genome sequence of Talaromyces cellulolyticus strain Y-94, a source of lignocellulosic biomass-degrading enzymes.</title>
        <authorList>
            <person name="Fujii T."/>
            <person name="Koike H."/>
            <person name="Sawayama S."/>
            <person name="Yano S."/>
            <person name="Inoue H."/>
        </authorList>
    </citation>
    <scope>NUCLEOTIDE SEQUENCE [LARGE SCALE GENOMIC DNA]</scope>
    <source>
        <strain evidence="6">Y-94</strain>
    </source>
</reference>
<dbReference type="Pfam" id="PF07919">
    <property type="entry name" value="Gryzun"/>
    <property type="match status" value="1"/>
</dbReference>
<dbReference type="Proteomes" id="UP000053095">
    <property type="component" value="Unassembled WGS sequence"/>
</dbReference>
<accession>A0A6V8HHZ6</accession>
<name>A0A6V8HHZ6_TALPI</name>
<feature type="region of interest" description="Disordered" evidence="1">
    <location>
        <begin position="1336"/>
        <end position="1363"/>
    </location>
</feature>
<feature type="region of interest" description="Disordered" evidence="1">
    <location>
        <begin position="1731"/>
        <end position="1760"/>
    </location>
</feature>
<feature type="domain" description="Gryzun putative trafficking through Golgi" evidence="2">
    <location>
        <begin position="648"/>
        <end position="1235"/>
    </location>
</feature>
<evidence type="ECO:0000259" key="3">
    <source>
        <dbReference type="Pfam" id="PF08595"/>
    </source>
</evidence>
<dbReference type="InterPro" id="IPR012880">
    <property type="entry name" value="Gryzun"/>
</dbReference>
<feature type="region of interest" description="Disordered" evidence="1">
    <location>
        <begin position="267"/>
        <end position="288"/>
    </location>
</feature>
<feature type="domain" description="Trafficking protein particle complex subunit 11" evidence="4">
    <location>
        <begin position="342"/>
        <end position="619"/>
    </location>
</feature>
<dbReference type="PANTHER" id="PTHR14374:SF0">
    <property type="entry name" value="TRAFFICKING PROTEIN PARTICLE COMPLEX SUBUNIT 11"/>
    <property type="match status" value="1"/>
</dbReference>
<dbReference type="InterPro" id="IPR021773">
    <property type="entry name" value="TPC11"/>
</dbReference>